<dbReference type="STRING" id="29536.FLB_17340"/>
<protein>
    <submittedName>
        <fullName evidence="2">Uncharacterized protein</fullName>
    </submittedName>
</protein>
<dbReference type="eggNOG" id="ENOG50339P1">
    <property type="taxonomic scope" value="Bacteria"/>
</dbReference>
<accession>A0A1I4VU98</accession>
<evidence type="ECO:0000313" key="2">
    <source>
        <dbReference type="EMBL" id="SFN04871.1"/>
    </source>
</evidence>
<reference evidence="3" key="1">
    <citation type="submission" date="2016-10" db="EMBL/GenBank/DDBJ databases">
        <authorList>
            <person name="Varghese N."/>
            <person name="Submissions S."/>
        </authorList>
    </citation>
    <scope>NUCLEOTIDE SEQUENCE [LARGE SCALE GENOMIC DNA]</scope>
    <source>
        <strain evidence="3">DSM 4002</strain>
    </source>
</reference>
<feature type="transmembrane region" description="Helical" evidence="1">
    <location>
        <begin position="32"/>
        <end position="49"/>
    </location>
</feature>
<evidence type="ECO:0000256" key="1">
    <source>
        <dbReference type="SAM" id="Phobius"/>
    </source>
</evidence>
<sequence>MKYLKFTSYAYLVIALICVYDGVKKWNDPTSGPWLSLGIAVVAVFMFFFRTKYAKRFEDRDAQK</sequence>
<dbReference type="AlphaFoldDB" id="A0A1I4VU98"/>
<dbReference type="Proteomes" id="UP000182961">
    <property type="component" value="Unassembled WGS sequence"/>
</dbReference>
<gene>
    <name evidence="2" type="ORF">SAMN05444143_105184</name>
</gene>
<evidence type="ECO:0000313" key="3">
    <source>
        <dbReference type="Proteomes" id="UP000182961"/>
    </source>
</evidence>
<proteinExistence type="predicted"/>
<keyword evidence="1" id="KW-0472">Membrane</keyword>
<keyword evidence="1" id="KW-1133">Transmembrane helix</keyword>
<dbReference type="EMBL" id="FOUT01000005">
    <property type="protein sequence ID" value="SFN04871.1"/>
    <property type="molecule type" value="Genomic_DNA"/>
</dbReference>
<dbReference type="RefSeq" id="WP_024982223.1">
    <property type="nucleotide sequence ID" value="NZ_CBCRUM010000012.1"/>
</dbReference>
<keyword evidence="1" id="KW-0812">Transmembrane</keyword>
<name>A0A1I4VU98_9FLAO</name>
<keyword evidence="3" id="KW-1185">Reference proteome</keyword>
<organism evidence="2 3">
    <name type="scientific">Flavobacterium succinicans</name>
    <dbReference type="NCBI Taxonomy" id="29536"/>
    <lineage>
        <taxon>Bacteria</taxon>
        <taxon>Pseudomonadati</taxon>
        <taxon>Bacteroidota</taxon>
        <taxon>Flavobacteriia</taxon>
        <taxon>Flavobacteriales</taxon>
        <taxon>Flavobacteriaceae</taxon>
        <taxon>Flavobacterium</taxon>
    </lineage>
</organism>